<proteinExistence type="predicted"/>
<protein>
    <submittedName>
        <fullName evidence="3">Sperm-lysin</fullName>
    </submittedName>
</protein>
<feature type="chain" id="PRO_5036848573" evidence="1">
    <location>
        <begin position="21"/>
        <end position="295"/>
    </location>
</feature>
<evidence type="ECO:0000256" key="1">
    <source>
        <dbReference type="SAM" id="SignalP"/>
    </source>
</evidence>
<dbReference type="Proteomes" id="UP000887578">
    <property type="component" value="Unplaced"/>
</dbReference>
<dbReference type="WBParaSite" id="PDA_v2.g550.t1">
    <property type="protein sequence ID" value="PDA_v2.g550.t1"/>
    <property type="gene ID" value="PDA_v2.g550"/>
</dbReference>
<organism evidence="2 3">
    <name type="scientific">Panagrolaimus davidi</name>
    <dbReference type="NCBI Taxonomy" id="227884"/>
    <lineage>
        <taxon>Eukaryota</taxon>
        <taxon>Metazoa</taxon>
        <taxon>Ecdysozoa</taxon>
        <taxon>Nematoda</taxon>
        <taxon>Chromadorea</taxon>
        <taxon>Rhabditida</taxon>
        <taxon>Tylenchina</taxon>
        <taxon>Panagrolaimomorpha</taxon>
        <taxon>Panagrolaimoidea</taxon>
        <taxon>Panagrolaimidae</taxon>
        <taxon>Panagrolaimus</taxon>
    </lineage>
</organism>
<keyword evidence="2" id="KW-1185">Reference proteome</keyword>
<sequence length="295" mass="34542">MKLILIILASFPALIFYGHARLIDERTEKFDRLRLTPKSADTMKNLHKNTYYTAVKAIIGKMGSILYKELPKTEKKLLARCLDKIEDRRELINSAKCVVIARKRFLKIKSEMTKNYLKFTTPSPISKNGNGWKAFLQQFDDFDRLHSFSSNNPQTSSNFTFIPKKQRNGFFKEKEIYKPFSKQSVKIKDTGAFKTLDLNEAGKAINEPSTKFSKIRQRILEKKYKKFHVLGKKLNVNVDAEEIKPAKLKIKKLDGDQQYGSLKIRRKRSLRFPDSKDHYYKEAKYKVSKTKFFQF</sequence>
<keyword evidence="1" id="KW-0732">Signal</keyword>
<evidence type="ECO:0000313" key="3">
    <source>
        <dbReference type="WBParaSite" id="PDA_v2.g550.t1"/>
    </source>
</evidence>
<dbReference type="AlphaFoldDB" id="A0A914QUR0"/>
<feature type="signal peptide" evidence="1">
    <location>
        <begin position="1"/>
        <end position="20"/>
    </location>
</feature>
<name>A0A914QUR0_9BILA</name>
<evidence type="ECO:0000313" key="2">
    <source>
        <dbReference type="Proteomes" id="UP000887578"/>
    </source>
</evidence>
<accession>A0A914QUR0</accession>
<reference evidence="3" key="1">
    <citation type="submission" date="2022-11" db="UniProtKB">
        <authorList>
            <consortium name="WormBaseParasite"/>
        </authorList>
    </citation>
    <scope>IDENTIFICATION</scope>
</reference>